<feature type="modified residue" description="4-aspartylphosphate" evidence="2">
    <location>
        <position position="62"/>
    </location>
</feature>
<dbReference type="InterPro" id="IPR050595">
    <property type="entry name" value="Bact_response_regulator"/>
</dbReference>
<dbReference type="SUPFAM" id="SSF52172">
    <property type="entry name" value="CheY-like"/>
    <property type="match status" value="1"/>
</dbReference>
<organism evidence="4 5">
    <name type="scientific">Methylophilus glucosoxydans</name>
    <dbReference type="NCBI Taxonomy" id="752553"/>
    <lineage>
        <taxon>Bacteria</taxon>
        <taxon>Pseudomonadati</taxon>
        <taxon>Pseudomonadota</taxon>
        <taxon>Betaproteobacteria</taxon>
        <taxon>Nitrosomonadales</taxon>
        <taxon>Methylophilaceae</taxon>
        <taxon>Methylophilus</taxon>
    </lineage>
</organism>
<comment type="caution">
    <text evidence="4">The sequence shown here is derived from an EMBL/GenBank/DDBJ whole genome shotgun (WGS) entry which is preliminary data.</text>
</comment>
<sequence>MSTMTGEAAKFLIVDDSRAIQSIIKRAIEGCNYPKLEIQTATDAEAAMNILEGYRPDLIITDWHMHKISGLEFCQHVCQTYGKKIPIGFVTTESAAEKIDQAYQSGARFVINKPFQDIDLRSKILEIIPVGGITEQPAAIPENLATSHQMLSSMLKGQAFTLEPCPPLGLTDLTENNFIGLFGENGKTPPVNALAIMDMNAVGLLWALNNEKPEMLKTILASGGASNDQLDEARRFMDEFGAGMSIGHKNGPLKLARSSIVSRQFPRLEMSLKSNAGRMDYRIHVPEIGTGFITYIKLL</sequence>
<keyword evidence="5" id="KW-1185">Reference proteome</keyword>
<evidence type="ECO:0000259" key="3">
    <source>
        <dbReference type="PROSITE" id="PS50110"/>
    </source>
</evidence>
<name>A0ABW3GIZ8_9PROT</name>
<proteinExistence type="predicted"/>
<dbReference type="PANTHER" id="PTHR44591">
    <property type="entry name" value="STRESS RESPONSE REGULATOR PROTEIN 1"/>
    <property type="match status" value="1"/>
</dbReference>
<dbReference type="Pfam" id="PF00072">
    <property type="entry name" value="Response_reg"/>
    <property type="match status" value="1"/>
</dbReference>
<protein>
    <submittedName>
        <fullName evidence="4">Response regulator</fullName>
    </submittedName>
</protein>
<dbReference type="Gene3D" id="3.40.50.2300">
    <property type="match status" value="1"/>
</dbReference>
<evidence type="ECO:0000256" key="1">
    <source>
        <dbReference type="ARBA" id="ARBA00022553"/>
    </source>
</evidence>
<evidence type="ECO:0000256" key="2">
    <source>
        <dbReference type="PROSITE-ProRule" id="PRU00169"/>
    </source>
</evidence>
<reference evidence="5" key="1">
    <citation type="journal article" date="2019" name="Int. J. Syst. Evol. Microbiol.">
        <title>The Global Catalogue of Microorganisms (GCM) 10K type strain sequencing project: providing services to taxonomists for standard genome sequencing and annotation.</title>
        <authorList>
            <consortium name="The Broad Institute Genomics Platform"/>
            <consortium name="The Broad Institute Genome Sequencing Center for Infectious Disease"/>
            <person name="Wu L."/>
            <person name="Ma J."/>
        </authorList>
    </citation>
    <scope>NUCLEOTIDE SEQUENCE [LARGE SCALE GENOMIC DNA]</scope>
    <source>
        <strain evidence="5">CCUG 59685</strain>
    </source>
</reference>
<evidence type="ECO:0000313" key="5">
    <source>
        <dbReference type="Proteomes" id="UP001597106"/>
    </source>
</evidence>
<dbReference type="RefSeq" id="WP_379076298.1">
    <property type="nucleotide sequence ID" value="NZ_JBHTJW010000002.1"/>
</dbReference>
<dbReference type="SMART" id="SM00448">
    <property type="entry name" value="REC"/>
    <property type="match status" value="1"/>
</dbReference>
<dbReference type="Proteomes" id="UP001597106">
    <property type="component" value="Unassembled WGS sequence"/>
</dbReference>
<accession>A0ABW3GIZ8</accession>
<evidence type="ECO:0000313" key="4">
    <source>
        <dbReference type="EMBL" id="MFD0930199.1"/>
    </source>
</evidence>
<dbReference type="CDD" id="cd00156">
    <property type="entry name" value="REC"/>
    <property type="match status" value="1"/>
</dbReference>
<dbReference type="InterPro" id="IPR001789">
    <property type="entry name" value="Sig_transdc_resp-reg_receiver"/>
</dbReference>
<dbReference type="EMBL" id="JBHTJW010000002">
    <property type="protein sequence ID" value="MFD0930199.1"/>
    <property type="molecule type" value="Genomic_DNA"/>
</dbReference>
<keyword evidence="1 2" id="KW-0597">Phosphoprotein</keyword>
<dbReference type="InterPro" id="IPR011006">
    <property type="entry name" value="CheY-like_superfamily"/>
</dbReference>
<dbReference type="PROSITE" id="PS50110">
    <property type="entry name" value="RESPONSE_REGULATORY"/>
    <property type="match status" value="1"/>
</dbReference>
<feature type="domain" description="Response regulatory" evidence="3">
    <location>
        <begin position="10"/>
        <end position="128"/>
    </location>
</feature>
<dbReference type="PANTHER" id="PTHR44591:SF3">
    <property type="entry name" value="RESPONSE REGULATORY DOMAIN-CONTAINING PROTEIN"/>
    <property type="match status" value="1"/>
</dbReference>
<gene>
    <name evidence="4" type="ORF">ACFQ1T_10480</name>
</gene>